<sequence>MDSLRGWRRQSVGGTLYHSPNSPSAVSTPFTDDCCCIHNPFQPDKTGCLRVQYPSFVGPREWTQEFGWLAFVPASRWYDEGAGGILSELAHSPPVMHEVTEEGVHYYKAKCDRLKDLEDCLFKAVTALRGKYHTPCILPYLPHKIGYMRAFSNKGILERKLVEGREWCLVWLGALSFLIAWARTPADLPEGLRLAYPEWRTVLREAGVGEGWIDDVLQSAICDYSGGSHRAGCIIRLANPKPGQPDATWFEKHGIPIWYTWGESEVEAMVRNPRLSRFEPPPNVESSSNLATASDASVSARSVLTTERGWEAFFRERALEHERRIRVETAAQRQARESRLREPPTHSAPVFEWFESDDSPTGFRRTPVPSKMREDTLELYGAEQKRYDAVFNEWNCCFQFGHDGQSEGEEEAFDGSSGNDGTGRGTADEEGEDVGGSCTSSAAAEAKPTHMQLDRPPTAFTVQGRTTWNGALPHEVEQVYCVQYGFAYSTPREIEVVGRDEENGRDRSVFLRLLGSGPWTQFDEADEYFKTDHYAAVQAFVSGLARGGKHVGASWDVRDDSICPIRLTDRFASIRVVQGGRSQGCADTHEKGDRYYVFCMKHRTVPWRLGVVTATAALMVCRLPPAFTEPDIVFFLGQLGIPFRIFNRYAKLPAVHVRHPVPQELPIRRYDHVFTKADYDAYVRMRTLILGQTHMQAALRRGGIIWRLAIGILGCSRLSEPPSQWGAVQDVDISGKSYVEDILTPIEMDLLCGAYECVSEDGKKRALKSWWPLNRYYEKDECGENYGRWTGRREDWYQKRVQCIEASDAGMGQPLTYTKWKSTQHGVTAIRAFHRALEVGSKRLFEQV</sequence>
<feature type="region of interest" description="Disordered" evidence="1">
    <location>
        <begin position="331"/>
        <end position="368"/>
    </location>
</feature>
<name>A0A8H6LYM8_9AGAR</name>
<feature type="region of interest" description="Disordered" evidence="1">
    <location>
        <begin position="278"/>
        <end position="298"/>
    </location>
</feature>
<reference evidence="2 3" key="1">
    <citation type="submission" date="2020-07" db="EMBL/GenBank/DDBJ databases">
        <title>Comparative genomics of pyrophilous fungi reveals a link between fire events and developmental genes.</title>
        <authorList>
            <consortium name="DOE Joint Genome Institute"/>
            <person name="Steindorff A.S."/>
            <person name="Carver A."/>
            <person name="Calhoun S."/>
            <person name="Stillman K."/>
            <person name="Liu H."/>
            <person name="Lipzen A."/>
            <person name="Pangilinan J."/>
            <person name="Labutti K."/>
            <person name="Bruns T.D."/>
            <person name="Grigoriev I.V."/>
        </authorList>
    </citation>
    <scope>NUCLEOTIDE SEQUENCE [LARGE SCALE GENOMIC DNA]</scope>
    <source>
        <strain evidence="2 3">CBS 144469</strain>
    </source>
</reference>
<dbReference type="EMBL" id="JACGCI010000098">
    <property type="protein sequence ID" value="KAF6745926.1"/>
    <property type="molecule type" value="Genomic_DNA"/>
</dbReference>
<keyword evidence="3" id="KW-1185">Reference proteome</keyword>
<organism evidence="2 3">
    <name type="scientific">Ephemerocybe angulata</name>
    <dbReference type="NCBI Taxonomy" id="980116"/>
    <lineage>
        <taxon>Eukaryota</taxon>
        <taxon>Fungi</taxon>
        <taxon>Dikarya</taxon>
        <taxon>Basidiomycota</taxon>
        <taxon>Agaricomycotina</taxon>
        <taxon>Agaricomycetes</taxon>
        <taxon>Agaricomycetidae</taxon>
        <taxon>Agaricales</taxon>
        <taxon>Agaricineae</taxon>
        <taxon>Psathyrellaceae</taxon>
        <taxon>Ephemerocybe</taxon>
    </lineage>
</organism>
<dbReference type="OrthoDB" id="3270336at2759"/>
<evidence type="ECO:0000313" key="3">
    <source>
        <dbReference type="Proteomes" id="UP000521943"/>
    </source>
</evidence>
<dbReference type="Proteomes" id="UP000521943">
    <property type="component" value="Unassembled WGS sequence"/>
</dbReference>
<evidence type="ECO:0000313" key="2">
    <source>
        <dbReference type="EMBL" id="KAF6745926.1"/>
    </source>
</evidence>
<gene>
    <name evidence="2" type="ORF">DFP72DRAFT_823587</name>
</gene>
<dbReference type="AlphaFoldDB" id="A0A8H6LYM8"/>
<accession>A0A8H6LYM8</accession>
<comment type="caution">
    <text evidence="2">The sequence shown here is derived from an EMBL/GenBank/DDBJ whole genome shotgun (WGS) entry which is preliminary data.</text>
</comment>
<evidence type="ECO:0000256" key="1">
    <source>
        <dbReference type="SAM" id="MobiDB-lite"/>
    </source>
</evidence>
<feature type="compositionally biased region" description="Basic and acidic residues" evidence="1">
    <location>
        <begin position="334"/>
        <end position="344"/>
    </location>
</feature>
<feature type="region of interest" description="Disordered" evidence="1">
    <location>
        <begin position="405"/>
        <end position="456"/>
    </location>
</feature>
<protein>
    <submittedName>
        <fullName evidence="2">Uncharacterized protein</fullName>
    </submittedName>
</protein>
<feature type="compositionally biased region" description="Polar residues" evidence="1">
    <location>
        <begin position="284"/>
        <end position="298"/>
    </location>
</feature>
<proteinExistence type="predicted"/>